<evidence type="ECO:0000256" key="7">
    <source>
        <dbReference type="SAM" id="Phobius"/>
    </source>
</evidence>
<evidence type="ECO:0000259" key="8">
    <source>
        <dbReference type="PROSITE" id="PS50939"/>
    </source>
</evidence>
<dbReference type="PANTHER" id="PTHR23130">
    <property type="entry name" value="CYTOCHROME B561 AND DOMON DOMAIN-CONTAINING PROTEIN"/>
    <property type="match status" value="1"/>
</dbReference>
<evidence type="ECO:0000256" key="6">
    <source>
        <dbReference type="ARBA" id="ARBA00023136"/>
    </source>
</evidence>
<evidence type="ECO:0000313" key="10">
    <source>
        <dbReference type="Proteomes" id="UP000620124"/>
    </source>
</evidence>
<dbReference type="PANTHER" id="PTHR23130:SF171">
    <property type="entry name" value="OS01G0895300 PROTEIN"/>
    <property type="match status" value="1"/>
</dbReference>
<gene>
    <name evidence="9" type="ORF">MVEN_00191600</name>
</gene>
<protein>
    <submittedName>
        <fullName evidence="9">CBD9-like protein</fullName>
    </submittedName>
</protein>
<feature type="domain" description="Cytochrome b561" evidence="8">
    <location>
        <begin position="98"/>
        <end position="295"/>
    </location>
</feature>
<evidence type="ECO:0000256" key="1">
    <source>
        <dbReference type="ARBA" id="ARBA00004370"/>
    </source>
</evidence>
<keyword evidence="6 7" id="KW-0472">Membrane</keyword>
<keyword evidence="3 7" id="KW-0812">Transmembrane</keyword>
<feature type="transmembrane region" description="Helical" evidence="7">
    <location>
        <begin position="86"/>
        <end position="103"/>
    </location>
</feature>
<evidence type="ECO:0000256" key="2">
    <source>
        <dbReference type="ARBA" id="ARBA00022448"/>
    </source>
</evidence>
<dbReference type="Proteomes" id="UP000620124">
    <property type="component" value="Unassembled WGS sequence"/>
</dbReference>
<evidence type="ECO:0000256" key="3">
    <source>
        <dbReference type="ARBA" id="ARBA00022692"/>
    </source>
</evidence>
<feature type="transmembrane region" description="Helical" evidence="7">
    <location>
        <begin position="168"/>
        <end position="189"/>
    </location>
</feature>
<proteinExistence type="predicted"/>
<accession>A0A8H6YX25</accession>
<dbReference type="AlphaFoldDB" id="A0A8H6YX25"/>
<keyword evidence="5 7" id="KW-1133">Transmembrane helix</keyword>
<evidence type="ECO:0000256" key="5">
    <source>
        <dbReference type="ARBA" id="ARBA00022989"/>
    </source>
</evidence>
<evidence type="ECO:0000313" key="9">
    <source>
        <dbReference type="EMBL" id="KAF7368673.1"/>
    </source>
</evidence>
<feature type="transmembrane region" description="Helical" evidence="7">
    <location>
        <begin position="204"/>
        <end position="225"/>
    </location>
</feature>
<feature type="transmembrane region" description="Helical" evidence="7">
    <location>
        <begin position="279"/>
        <end position="301"/>
    </location>
</feature>
<reference evidence="9" key="1">
    <citation type="submission" date="2020-05" db="EMBL/GenBank/DDBJ databases">
        <title>Mycena genomes resolve the evolution of fungal bioluminescence.</title>
        <authorList>
            <person name="Tsai I.J."/>
        </authorList>
    </citation>
    <scope>NUCLEOTIDE SEQUENCE</scope>
    <source>
        <strain evidence="9">CCC161011</strain>
    </source>
</reference>
<keyword evidence="10" id="KW-1185">Reference proteome</keyword>
<comment type="caution">
    <text evidence="9">The sequence shown here is derived from an EMBL/GenBank/DDBJ whole genome shotgun (WGS) entry which is preliminary data.</text>
</comment>
<feature type="transmembrane region" description="Helical" evidence="7">
    <location>
        <begin position="131"/>
        <end position="156"/>
    </location>
</feature>
<name>A0A8H6YX25_9AGAR</name>
<comment type="subcellular location">
    <subcellularLocation>
        <location evidence="1">Membrane</location>
    </subcellularLocation>
</comment>
<dbReference type="EMBL" id="JACAZI010000002">
    <property type="protein sequence ID" value="KAF7368673.1"/>
    <property type="molecule type" value="Genomic_DNA"/>
</dbReference>
<dbReference type="OrthoDB" id="19261at2759"/>
<feature type="transmembrane region" description="Helical" evidence="7">
    <location>
        <begin position="237"/>
        <end position="259"/>
    </location>
</feature>
<dbReference type="InterPro" id="IPR006593">
    <property type="entry name" value="Cyt_b561/ferric_Rdtase_TM"/>
</dbReference>
<sequence>MDGGYTDAIAMEVSWYASAACDKFFLQPIAKVTWAVLLRSHYAQTAVHGSICSPSTTAFSGIGMVLNITCGADHPMVQPLVPMSRYLLVPLLWNFFYQIVLAGETHHINGTVSFAEIPAAPVSSPEIQGLLIAHGIICALGFGLCLPGGAILARYLRTSRPWWYTGHWIAQFGLGGPIIVVGVVLGYAASHKIGKTPKDGHKGLGTVILGLYVIQCAIGAIIHFFKPKNAKRRPIQNYFHAVFGLAVIALGMYQIHTGYDEEWPRYSGLGELPNGVNVLWYIWFILMVVAYAAGLLLFLRIQYTQEATGRRYSAAPSVANGTNQYGMNAMGRV</sequence>
<keyword evidence="2" id="KW-0813">Transport</keyword>
<dbReference type="SMART" id="SM00665">
    <property type="entry name" value="B561"/>
    <property type="match status" value="1"/>
</dbReference>
<evidence type="ECO:0000256" key="4">
    <source>
        <dbReference type="ARBA" id="ARBA00022982"/>
    </source>
</evidence>
<dbReference type="Pfam" id="PF03188">
    <property type="entry name" value="Cytochrom_B561"/>
    <property type="match status" value="1"/>
</dbReference>
<dbReference type="PROSITE" id="PS50939">
    <property type="entry name" value="CYTOCHROME_B561"/>
    <property type="match status" value="1"/>
</dbReference>
<organism evidence="9 10">
    <name type="scientific">Mycena venus</name>
    <dbReference type="NCBI Taxonomy" id="2733690"/>
    <lineage>
        <taxon>Eukaryota</taxon>
        <taxon>Fungi</taxon>
        <taxon>Dikarya</taxon>
        <taxon>Basidiomycota</taxon>
        <taxon>Agaricomycotina</taxon>
        <taxon>Agaricomycetes</taxon>
        <taxon>Agaricomycetidae</taxon>
        <taxon>Agaricales</taxon>
        <taxon>Marasmiineae</taxon>
        <taxon>Mycenaceae</taxon>
        <taxon>Mycena</taxon>
    </lineage>
</organism>
<keyword evidence="4" id="KW-0249">Electron transport</keyword>
<dbReference type="GO" id="GO:0016020">
    <property type="term" value="C:membrane"/>
    <property type="evidence" value="ECO:0007669"/>
    <property type="project" value="UniProtKB-SubCell"/>
</dbReference>
<dbReference type="CDD" id="cd08760">
    <property type="entry name" value="Cyt_b561_FRRS1_like"/>
    <property type="match status" value="1"/>
</dbReference>
<dbReference type="Gene3D" id="1.20.120.1770">
    <property type="match status" value="1"/>
</dbReference>